<dbReference type="EMBL" id="KI912110">
    <property type="protein sequence ID" value="ETS85949.1"/>
    <property type="molecule type" value="Genomic_DNA"/>
</dbReference>
<keyword evidence="2" id="KW-1185">Reference proteome</keyword>
<proteinExistence type="predicted"/>
<dbReference type="InParanoid" id="W3XIW0"/>
<reference evidence="2" key="1">
    <citation type="journal article" date="2015" name="BMC Genomics">
        <title>Genomic and transcriptomic analysis of the endophytic fungus Pestalotiopsis fici reveals its lifestyle and high potential for synthesis of natural products.</title>
        <authorList>
            <person name="Wang X."/>
            <person name="Zhang X."/>
            <person name="Liu L."/>
            <person name="Xiang M."/>
            <person name="Wang W."/>
            <person name="Sun X."/>
            <person name="Che Y."/>
            <person name="Guo L."/>
            <person name="Liu G."/>
            <person name="Guo L."/>
            <person name="Wang C."/>
            <person name="Yin W.B."/>
            <person name="Stadler M."/>
            <person name="Zhang X."/>
            <person name="Liu X."/>
        </authorList>
    </citation>
    <scope>NUCLEOTIDE SEQUENCE [LARGE SCALE GENOMIC DNA]</scope>
    <source>
        <strain evidence="2">W106-1 / CGMCC3.15140</strain>
    </source>
</reference>
<organism evidence="1 2">
    <name type="scientific">Pestalotiopsis fici (strain W106-1 / CGMCC3.15140)</name>
    <dbReference type="NCBI Taxonomy" id="1229662"/>
    <lineage>
        <taxon>Eukaryota</taxon>
        <taxon>Fungi</taxon>
        <taxon>Dikarya</taxon>
        <taxon>Ascomycota</taxon>
        <taxon>Pezizomycotina</taxon>
        <taxon>Sordariomycetes</taxon>
        <taxon>Xylariomycetidae</taxon>
        <taxon>Amphisphaeriales</taxon>
        <taxon>Sporocadaceae</taxon>
        <taxon>Pestalotiopsis</taxon>
    </lineage>
</organism>
<evidence type="ECO:0008006" key="3">
    <source>
        <dbReference type="Google" id="ProtNLM"/>
    </source>
</evidence>
<dbReference type="GeneID" id="19268987"/>
<protein>
    <recommendedName>
        <fullName evidence="3">SsuA/THI5-like domain-containing protein</fullName>
    </recommendedName>
</protein>
<dbReference type="OrthoDB" id="4697455at2759"/>
<sequence>MGCTFLIDSNLPINTEDEKVAKVLRDFNVTYHETTDLPLIGREIRAHKPDIAYIPSADWHRSLRDGDRHYSGLVIPTSKFTGKTDLPSVLVVRRDDPATSLVDLRGASYGYINKSCTSSYFPPIVMLHRKGMCADEFLDMRPVKAWQGQIDAVVDGEVRATMVPEDTWRILGANAETTKIIDRFEEGKPGIVVARCDLDQKLRAELTDALVEWTPSSCSIYSRFKPFQQEDTESLFRQLDQLPPGS</sequence>
<dbReference type="Pfam" id="PF12974">
    <property type="entry name" value="Phosphonate-bd"/>
    <property type="match status" value="1"/>
</dbReference>
<dbReference type="SUPFAM" id="SSF53850">
    <property type="entry name" value="Periplasmic binding protein-like II"/>
    <property type="match status" value="1"/>
</dbReference>
<dbReference type="KEGG" id="pfy:PFICI_03974"/>
<dbReference type="RefSeq" id="XP_007830746.1">
    <property type="nucleotide sequence ID" value="XM_007832555.1"/>
</dbReference>
<evidence type="ECO:0000313" key="1">
    <source>
        <dbReference type="EMBL" id="ETS85949.1"/>
    </source>
</evidence>
<accession>W3XIW0</accession>
<dbReference type="Proteomes" id="UP000030651">
    <property type="component" value="Unassembled WGS sequence"/>
</dbReference>
<evidence type="ECO:0000313" key="2">
    <source>
        <dbReference type="Proteomes" id="UP000030651"/>
    </source>
</evidence>
<dbReference type="HOGENOM" id="CLU_1129411_0_0_1"/>
<gene>
    <name evidence="1" type="ORF">PFICI_03974</name>
</gene>
<name>W3XIW0_PESFW</name>
<dbReference type="AlphaFoldDB" id="W3XIW0"/>
<dbReference type="Gene3D" id="3.40.190.10">
    <property type="entry name" value="Periplasmic binding protein-like II"/>
    <property type="match status" value="2"/>
</dbReference>